<keyword evidence="1" id="KW-0732">Signal</keyword>
<evidence type="ECO:0000313" key="3">
    <source>
        <dbReference type="Proteomes" id="UP000186922"/>
    </source>
</evidence>
<protein>
    <recommendedName>
        <fullName evidence="4">Secreted protein</fullName>
    </recommendedName>
</protein>
<organism evidence="2 3">
    <name type="scientific">Ramazzottius varieornatus</name>
    <name type="common">Water bear</name>
    <name type="synonym">Tardigrade</name>
    <dbReference type="NCBI Taxonomy" id="947166"/>
    <lineage>
        <taxon>Eukaryota</taxon>
        <taxon>Metazoa</taxon>
        <taxon>Ecdysozoa</taxon>
        <taxon>Tardigrada</taxon>
        <taxon>Eutardigrada</taxon>
        <taxon>Parachela</taxon>
        <taxon>Hypsibioidea</taxon>
        <taxon>Ramazzottiidae</taxon>
        <taxon>Ramazzottius</taxon>
    </lineage>
</organism>
<evidence type="ECO:0000313" key="2">
    <source>
        <dbReference type="EMBL" id="GAU96091.1"/>
    </source>
</evidence>
<feature type="signal peptide" evidence="1">
    <location>
        <begin position="1"/>
        <end position="16"/>
    </location>
</feature>
<keyword evidence="3" id="KW-1185">Reference proteome</keyword>
<dbReference type="EMBL" id="BDGG01000003">
    <property type="protein sequence ID" value="GAU96091.1"/>
    <property type="molecule type" value="Genomic_DNA"/>
</dbReference>
<proteinExistence type="predicted"/>
<reference evidence="2 3" key="1">
    <citation type="journal article" date="2016" name="Nat. Commun.">
        <title>Extremotolerant tardigrade genome and improved radiotolerance of human cultured cells by tardigrade-unique protein.</title>
        <authorList>
            <person name="Hashimoto T."/>
            <person name="Horikawa D.D."/>
            <person name="Saito Y."/>
            <person name="Kuwahara H."/>
            <person name="Kozuka-Hata H."/>
            <person name="Shin-I T."/>
            <person name="Minakuchi Y."/>
            <person name="Ohishi K."/>
            <person name="Motoyama A."/>
            <person name="Aizu T."/>
            <person name="Enomoto A."/>
            <person name="Kondo K."/>
            <person name="Tanaka S."/>
            <person name="Hara Y."/>
            <person name="Koshikawa S."/>
            <person name="Sagara H."/>
            <person name="Miura T."/>
            <person name="Yokobori S."/>
            <person name="Miyagawa K."/>
            <person name="Suzuki Y."/>
            <person name="Kubo T."/>
            <person name="Oyama M."/>
            <person name="Kohara Y."/>
            <person name="Fujiyama A."/>
            <person name="Arakawa K."/>
            <person name="Katayama T."/>
            <person name="Toyoda A."/>
            <person name="Kunieda T."/>
        </authorList>
    </citation>
    <scope>NUCLEOTIDE SEQUENCE [LARGE SCALE GENOMIC DNA]</scope>
    <source>
        <strain evidence="2 3">YOKOZUNA-1</strain>
    </source>
</reference>
<name>A0A1D1V2Y4_RAMVA</name>
<dbReference type="AlphaFoldDB" id="A0A1D1V2Y4"/>
<gene>
    <name evidence="2" type="primary">RvY_07582-1</name>
    <name evidence="2" type="synonym">RvY_07582.1</name>
    <name evidence="2" type="ORF">RvY_07582</name>
</gene>
<sequence length="92" mass="9889">MCVFGSLLSVARVFFAHLGSPSEPGGTDGWLIRLARRVEVLVAVRVTLLHSSGGNFPVFRHYHVQSSTFLVAVMSTVPETVPSGTVAGFRAF</sequence>
<evidence type="ECO:0008006" key="4">
    <source>
        <dbReference type="Google" id="ProtNLM"/>
    </source>
</evidence>
<evidence type="ECO:0000256" key="1">
    <source>
        <dbReference type="SAM" id="SignalP"/>
    </source>
</evidence>
<accession>A0A1D1V2Y4</accession>
<dbReference type="Proteomes" id="UP000186922">
    <property type="component" value="Unassembled WGS sequence"/>
</dbReference>
<feature type="chain" id="PRO_5008897973" description="Secreted protein" evidence="1">
    <location>
        <begin position="17"/>
        <end position="92"/>
    </location>
</feature>
<comment type="caution">
    <text evidence="2">The sequence shown here is derived from an EMBL/GenBank/DDBJ whole genome shotgun (WGS) entry which is preliminary data.</text>
</comment>